<dbReference type="Gene3D" id="3.90.226.10">
    <property type="entry name" value="2-enoyl-CoA Hydratase, Chain A, domain 1"/>
    <property type="match status" value="1"/>
</dbReference>
<dbReference type="InterPro" id="IPR029045">
    <property type="entry name" value="ClpP/crotonase-like_dom_sf"/>
</dbReference>
<dbReference type="PANTHER" id="PTHR43802:SF1">
    <property type="entry name" value="IP11341P-RELATED"/>
    <property type="match status" value="1"/>
</dbReference>
<proteinExistence type="inferred from homology"/>
<evidence type="ECO:0000313" key="4">
    <source>
        <dbReference type="Proteomes" id="UP000238296"/>
    </source>
</evidence>
<evidence type="ECO:0000256" key="1">
    <source>
        <dbReference type="ARBA" id="ARBA00005254"/>
    </source>
</evidence>
<evidence type="ECO:0000256" key="2">
    <source>
        <dbReference type="SAM" id="MobiDB-lite"/>
    </source>
</evidence>
<dbReference type="InterPro" id="IPR036005">
    <property type="entry name" value="Creatinase/aminopeptidase-like"/>
</dbReference>
<dbReference type="InterPro" id="IPR001753">
    <property type="entry name" value="Enoyl-CoA_hydra/iso"/>
</dbReference>
<comment type="similarity">
    <text evidence="1">Belongs to the enoyl-CoA hydratase/isomerase family.</text>
</comment>
<dbReference type="SUPFAM" id="SSF55920">
    <property type="entry name" value="Creatinase/aminopeptidase"/>
    <property type="match status" value="1"/>
</dbReference>
<gene>
    <name evidence="3" type="ORF">C1Y40_05532</name>
</gene>
<dbReference type="GO" id="GO:0003824">
    <property type="term" value="F:catalytic activity"/>
    <property type="evidence" value="ECO:0007669"/>
    <property type="project" value="UniProtKB-ARBA"/>
</dbReference>
<feature type="region of interest" description="Disordered" evidence="2">
    <location>
        <begin position="371"/>
        <end position="390"/>
    </location>
</feature>
<evidence type="ECO:0000313" key="3">
    <source>
        <dbReference type="EMBL" id="PQM44309.1"/>
    </source>
</evidence>
<dbReference type="CDD" id="cd06558">
    <property type="entry name" value="crotonase-like"/>
    <property type="match status" value="1"/>
</dbReference>
<organism evidence="3 4">
    <name type="scientific">Mycobacterium talmoniae</name>
    <dbReference type="NCBI Taxonomy" id="1858794"/>
    <lineage>
        <taxon>Bacteria</taxon>
        <taxon>Bacillati</taxon>
        <taxon>Actinomycetota</taxon>
        <taxon>Actinomycetes</taxon>
        <taxon>Mycobacteriales</taxon>
        <taxon>Mycobacteriaceae</taxon>
        <taxon>Mycobacterium</taxon>
    </lineage>
</organism>
<name>A0A2S8BCD5_9MYCO</name>
<protein>
    <submittedName>
        <fullName evidence="3">Enoyl-CoA hydratase EchA13</fullName>
    </submittedName>
</protein>
<accession>A0A2S8BCD5</accession>
<dbReference type="SUPFAM" id="SSF52096">
    <property type="entry name" value="ClpP/crotonase"/>
    <property type="match status" value="1"/>
</dbReference>
<comment type="caution">
    <text evidence="3">The sequence shown here is derived from an EMBL/GenBank/DDBJ whole genome shotgun (WGS) entry which is preliminary data.</text>
</comment>
<dbReference type="Pfam" id="PF00378">
    <property type="entry name" value="ECH_1"/>
    <property type="match status" value="1"/>
</dbReference>
<dbReference type="Gene3D" id="3.90.230.10">
    <property type="entry name" value="Creatinase/methionine aminopeptidase superfamily"/>
    <property type="match status" value="1"/>
</dbReference>
<sequence length="390" mass="42961">MARGLGMGFDPPVVSADLPQTAAGERLEPGMVLAVTGYVWEHGVGAVFGREAVLITDDGHEVLTTSRSGRGTEMAGSDRPSPEEIILYHKDPATKIATITFNRPDYLNAPTSAARLRYADLLRGASVDNDVKVVVIRGVGDDLGSGADLPEFMEGVDSPELRLAELRLDGADVNYPPKGTFRNGATISAWYANVQAGNRPLQELKKISIVEAKGYCYGWHFYQAADADLVIASDDTLFGHPSFRYYGWGPRMWTWVQMMGLRKFSEMVFTGRPFTAADMEKCNFLNKVVPRDQLEAEVDKYATACARNRPVDTVFMQKMFFEVYKQHQGEYMGSLLSAFFESMGSGVAPDTDDLMLDAAIDSGLNNAVKDNDSRFPPDFRLSKSSRDQDG</sequence>
<dbReference type="PANTHER" id="PTHR43802">
    <property type="entry name" value="ENOYL-COA HYDRATASE"/>
    <property type="match status" value="1"/>
</dbReference>
<dbReference type="Proteomes" id="UP000238296">
    <property type="component" value="Unassembled WGS sequence"/>
</dbReference>
<dbReference type="AlphaFoldDB" id="A0A2S8BCD5"/>
<dbReference type="EMBL" id="PPEA01000855">
    <property type="protein sequence ID" value="PQM44309.1"/>
    <property type="molecule type" value="Genomic_DNA"/>
</dbReference>
<reference evidence="3 4" key="1">
    <citation type="journal article" date="2017" name="Int. J. Syst. Evol. Microbiol.">
        <title>Mycobacterium talmoniae sp. nov., a slowly growing mycobacterium isolated from human respiratory samples.</title>
        <authorList>
            <person name="Davidson R.M."/>
            <person name="DeGroote M.A."/>
            <person name="Marola J.L."/>
            <person name="Buss S."/>
            <person name="Jones V."/>
            <person name="McNeil M.R."/>
            <person name="Freifeld A.G."/>
            <person name="Elaine Epperson L."/>
            <person name="Hasan N.A."/>
            <person name="Jackson M."/>
            <person name="Iwen P.C."/>
            <person name="Salfinger M."/>
            <person name="Strong M."/>
        </authorList>
    </citation>
    <scope>NUCLEOTIDE SEQUENCE [LARGE SCALE GENOMIC DNA]</scope>
    <source>
        <strain evidence="3 4">ATCC BAA-2683</strain>
    </source>
</reference>